<name>A0A0M0I5J0_9VIBR</name>
<keyword evidence="2" id="KW-1185">Reference proteome</keyword>
<organism evidence="1 2">
    <name type="scientific">Vibrio hepatarius</name>
    <dbReference type="NCBI Taxonomy" id="171383"/>
    <lineage>
        <taxon>Bacteria</taxon>
        <taxon>Pseudomonadati</taxon>
        <taxon>Pseudomonadota</taxon>
        <taxon>Gammaproteobacteria</taxon>
        <taxon>Vibrionales</taxon>
        <taxon>Vibrionaceae</taxon>
        <taxon>Vibrio</taxon>
        <taxon>Vibrio oreintalis group</taxon>
    </lineage>
</organism>
<evidence type="ECO:0000313" key="2">
    <source>
        <dbReference type="Proteomes" id="UP000037530"/>
    </source>
</evidence>
<dbReference type="RefSeq" id="WP_053407645.1">
    <property type="nucleotide sequence ID" value="NZ_DAIPHI010000067.1"/>
</dbReference>
<evidence type="ECO:0000313" key="1">
    <source>
        <dbReference type="EMBL" id="KOO09387.1"/>
    </source>
</evidence>
<sequence length="72" mass="8086">MPAVRNIVKDFRVEEAKAERKCHANSSHKILAGEKHFAYDDPGRINICKECADGVLKVAADHLEKVRVELSK</sequence>
<dbReference type="AlphaFoldDB" id="A0A0M0I5J0"/>
<comment type="caution">
    <text evidence="1">The sequence shown here is derived from an EMBL/GenBank/DDBJ whole genome shotgun (WGS) entry which is preliminary data.</text>
</comment>
<reference evidence="2" key="1">
    <citation type="submission" date="2015-08" db="EMBL/GenBank/DDBJ databases">
        <title>Vibrio galatheae sp. nov., a novel member of the Vibrionaceae family isolated from the Solomon Islands.</title>
        <authorList>
            <person name="Giubergia S."/>
            <person name="Machado H."/>
            <person name="Mateiu R.V."/>
            <person name="Gram L."/>
        </authorList>
    </citation>
    <scope>NUCLEOTIDE SEQUENCE [LARGE SCALE GENOMIC DNA]</scope>
    <source>
        <strain evidence="2">DSM 19134</strain>
    </source>
</reference>
<dbReference type="STRING" id="171383.AKJ31_03270"/>
<dbReference type="EMBL" id="LHPI01000001">
    <property type="protein sequence ID" value="KOO09387.1"/>
    <property type="molecule type" value="Genomic_DNA"/>
</dbReference>
<dbReference type="Proteomes" id="UP000037530">
    <property type="component" value="Unassembled WGS sequence"/>
</dbReference>
<proteinExistence type="predicted"/>
<dbReference type="PATRIC" id="fig|171383.3.peg.674"/>
<protein>
    <submittedName>
        <fullName evidence="1">Uncharacterized protein</fullName>
    </submittedName>
</protein>
<gene>
    <name evidence="1" type="ORF">AKJ31_03270</name>
</gene>
<accession>A0A0M0I5J0</accession>